<proteinExistence type="predicted"/>
<reference evidence="5" key="1">
    <citation type="journal article" date="2010" name="Nature">
        <title>The Amphimedon queenslandica genome and the evolution of animal complexity.</title>
        <authorList>
            <person name="Srivastava M."/>
            <person name="Simakov O."/>
            <person name="Chapman J."/>
            <person name="Fahey B."/>
            <person name="Gauthier M.E."/>
            <person name="Mitros T."/>
            <person name="Richards G.S."/>
            <person name="Conaco C."/>
            <person name="Dacre M."/>
            <person name="Hellsten U."/>
            <person name="Larroux C."/>
            <person name="Putnam N.H."/>
            <person name="Stanke M."/>
            <person name="Adamska M."/>
            <person name="Darling A."/>
            <person name="Degnan S.M."/>
            <person name="Oakley T.H."/>
            <person name="Plachetzki D.C."/>
            <person name="Zhai Y."/>
            <person name="Adamski M."/>
            <person name="Calcino A."/>
            <person name="Cummins S.F."/>
            <person name="Goodstein D.M."/>
            <person name="Harris C."/>
            <person name="Jackson D.J."/>
            <person name="Leys S.P."/>
            <person name="Shu S."/>
            <person name="Woodcroft B.J."/>
            <person name="Vervoort M."/>
            <person name="Kosik K.S."/>
            <person name="Manning G."/>
            <person name="Degnan B.M."/>
            <person name="Rokhsar D.S."/>
        </authorList>
    </citation>
    <scope>NUCLEOTIDE SEQUENCE [LARGE SCALE GENOMIC DNA]</scope>
</reference>
<evidence type="ECO:0000256" key="3">
    <source>
        <dbReference type="SAM" id="MobiDB-lite"/>
    </source>
</evidence>
<dbReference type="InterPro" id="IPR040091">
    <property type="entry name" value="LRRC56"/>
</dbReference>
<feature type="compositionally biased region" description="Pro residues" evidence="3">
    <location>
        <begin position="346"/>
        <end position="356"/>
    </location>
</feature>
<name>A0AAN0JMS0_AMPQE</name>
<dbReference type="Proteomes" id="UP000007879">
    <property type="component" value="Unassembled WGS sequence"/>
</dbReference>
<evidence type="ECO:0000256" key="2">
    <source>
        <dbReference type="ARBA" id="ARBA00022737"/>
    </source>
</evidence>
<dbReference type="AlphaFoldDB" id="A0AAN0JMS0"/>
<reference evidence="4" key="2">
    <citation type="submission" date="2024-06" db="UniProtKB">
        <authorList>
            <consortium name="EnsemblMetazoa"/>
        </authorList>
    </citation>
    <scope>IDENTIFICATION</scope>
</reference>
<dbReference type="PANTHER" id="PTHR22708:SF0">
    <property type="entry name" value="LEUCINE-RICH REPEAT-CONTAINING PROTEIN 56"/>
    <property type="match status" value="1"/>
</dbReference>
<dbReference type="Pfam" id="PF12799">
    <property type="entry name" value="LRR_4"/>
    <property type="match status" value="1"/>
</dbReference>
<gene>
    <name evidence="4" type="primary">100635803</name>
</gene>
<keyword evidence="1" id="KW-0433">Leucine-rich repeat</keyword>
<dbReference type="PROSITE" id="PS51450">
    <property type="entry name" value="LRR"/>
    <property type="match status" value="1"/>
</dbReference>
<protein>
    <recommendedName>
        <fullName evidence="6">Leucine-rich repeat-containing protein 56</fullName>
    </recommendedName>
</protein>
<dbReference type="EnsemblMetazoa" id="XM_020002518.1">
    <property type="protein sequence ID" value="XP_019858077.1"/>
    <property type="gene ID" value="LOC100635803"/>
</dbReference>
<organism evidence="4 5">
    <name type="scientific">Amphimedon queenslandica</name>
    <name type="common">Sponge</name>
    <dbReference type="NCBI Taxonomy" id="400682"/>
    <lineage>
        <taxon>Eukaryota</taxon>
        <taxon>Metazoa</taxon>
        <taxon>Porifera</taxon>
        <taxon>Demospongiae</taxon>
        <taxon>Heteroscleromorpha</taxon>
        <taxon>Haplosclerida</taxon>
        <taxon>Niphatidae</taxon>
        <taxon>Amphimedon</taxon>
    </lineage>
</organism>
<evidence type="ECO:0000313" key="5">
    <source>
        <dbReference type="Proteomes" id="UP000007879"/>
    </source>
</evidence>
<dbReference type="SUPFAM" id="SSF52058">
    <property type="entry name" value="L domain-like"/>
    <property type="match status" value="1"/>
</dbReference>
<sequence length="419" mass="46108">MAADEEEQDLFNFPPRPHTALGSLHSSSIRITESELLFGHNPVPLASRSQPVSSPDNQFLSQQKLRDIAGVHDLSKVMYLELSVNTSTTSLGNFGYYLTQLNQLRLYSSRVPSIRDLGTSLSQLKVLWMASCHLKDLDGLAALPSLQELYVANNNIKDISLISLLTDLEILDIERNFLNEEDQLGYLCLCPQLSNLTLSGNPVSHTLSATPTGYRAAVRKYIPHLKCLDEVPYEDIDLESSASSALLSPSLVEGWRKMSKGKGISPLKLQSRVSPFFLVHGGASVKEDSSDLTHGVNQVICGNPVRALKARQQSIIQQQHLHTPEVDSPLHVTSSMERPTTIEHPVSPPPAPPPTSRPHTASDFRSRRYVRNSTVGSLPRSRTMAPHSLTQGMEGKREGIATSITPVHAPRVLLTLKKT</sequence>
<evidence type="ECO:0000313" key="4">
    <source>
        <dbReference type="EnsemblMetazoa" id="XP_019858077.1"/>
    </source>
</evidence>
<feature type="region of interest" description="Disordered" evidence="3">
    <location>
        <begin position="319"/>
        <end position="404"/>
    </location>
</feature>
<dbReference type="Gene3D" id="3.80.10.10">
    <property type="entry name" value="Ribonuclease Inhibitor"/>
    <property type="match status" value="2"/>
</dbReference>
<dbReference type="InterPro" id="IPR032675">
    <property type="entry name" value="LRR_dom_sf"/>
</dbReference>
<keyword evidence="5" id="KW-1185">Reference proteome</keyword>
<keyword evidence="2" id="KW-0677">Repeat</keyword>
<dbReference type="PANTHER" id="PTHR22708">
    <property type="entry name" value="LEUCINE-RICH REPEAT-CONTAINING PROTEIN 56"/>
    <property type="match status" value="1"/>
</dbReference>
<accession>A0AAN0JMS0</accession>
<dbReference type="InterPro" id="IPR001611">
    <property type="entry name" value="Leu-rich_rpt"/>
</dbReference>
<evidence type="ECO:0008006" key="6">
    <source>
        <dbReference type="Google" id="ProtNLM"/>
    </source>
</evidence>
<evidence type="ECO:0000256" key="1">
    <source>
        <dbReference type="ARBA" id="ARBA00022614"/>
    </source>
</evidence>
<dbReference type="InterPro" id="IPR025875">
    <property type="entry name" value="Leu-rich_rpt_4"/>
</dbReference>